<sequence>MANEPKEIDFDNMSDEDFLKLDEEQFSGNVPEGETTLSNNEEEDDSIQTSNEEPDLEDTPDPDASTDGGESDDAGGDTDSDPDLEDPNAEEEDPEEDKSSDPMAGEGSETGEEPSSGEQPKADSQEEGKTASEDDGVKPKAGKGETPAKAGYYKLPDGMDTAQVDEALGFFQKITTPFKADGKDFTVRSPEDAIRLMQQGVNYSRRMQEIKPMKALNRMLTDQGLNDPNKLNFLIDLSKGDKGAITQLLKSHNIDPMDLDTEKDSGYQANNYQGDPQDNEFRDALDMALTSPEGQALVTHIHRDWDKASKAKLRENPGIIGNLQELKRNGVYDKVVSELEYQKSMGYLLNVPFLQAFDQVGEAMKNAGVFQSAPQNPGQGSSMAPLQTTGQPQSQPVASGGRKPKAQSKPTANPHLSSTPPSKQSASAPAKEIDFDKMSDEEFAKLAPPE</sequence>
<feature type="compositionally biased region" description="Acidic residues" evidence="1">
    <location>
        <begin position="40"/>
        <end position="61"/>
    </location>
</feature>
<dbReference type="RefSeq" id="YP_009043781.1">
    <property type="nucleotide sequence ID" value="NC_024367.1"/>
</dbReference>
<name>A0A023NGT6_9CAUD</name>
<evidence type="ECO:0008006" key="4">
    <source>
        <dbReference type="Google" id="ProtNLM"/>
    </source>
</evidence>
<feature type="compositionally biased region" description="Basic and acidic residues" evidence="1">
    <location>
        <begin position="120"/>
        <end position="138"/>
    </location>
</feature>
<feature type="compositionally biased region" description="Basic and acidic residues" evidence="1">
    <location>
        <begin position="431"/>
        <end position="444"/>
    </location>
</feature>
<proteinExistence type="predicted"/>
<feature type="compositionally biased region" description="Low complexity" evidence="1">
    <location>
        <begin position="101"/>
        <end position="118"/>
    </location>
</feature>
<dbReference type="GeneID" id="19686219"/>
<feature type="compositionally biased region" description="Acidic residues" evidence="1">
    <location>
        <begin position="69"/>
        <end position="98"/>
    </location>
</feature>
<dbReference type="OrthoDB" id="6668at10239"/>
<dbReference type="KEGG" id="vg:19686219"/>
<dbReference type="Proteomes" id="UP000024335">
    <property type="component" value="Segment"/>
</dbReference>
<gene>
    <name evidence="2" type="ORF">DFL12P1_0015</name>
</gene>
<evidence type="ECO:0000313" key="3">
    <source>
        <dbReference type="Proteomes" id="UP000024335"/>
    </source>
</evidence>
<dbReference type="EMBL" id="KJ621082">
    <property type="protein sequence ID" value="AHX01061.1"/>
    <property type="molecule type" value="Genomic_DNA"/>
</dbReference>
<evidence type="ECO:0000313" key="2">
    <source>
        <dbReference type="EMBL" id="AHX01061.1"/>
    </source>
</evidence>
<organism evidence="2 3">
    <name type="scientific">Dinoroseobacter phage DFL12phi1</name>
    <dbReference type="NCBI Taxonomy" id="1477404"/>
    <lineage>
        <taxon>Viruses</taxon>
        <taxon>Duplodnaviria</taxon>
        <taxon>Heunggongvirae</taxon>
        <taxon>Uroviricota</taxon>
        <taxon>Caudoviricetes</taxon>
        <taxon>Schitoviridae</taxon>
        <taxon>Rhodovirinae</taxon>
        <taxon>Baltimorevirus</taxon>
        <taxon>Baltimorevirus DFL12</taxon>
    </lineage>
</organism>
<feature type="region of interest" description="Disordered" evidence="1">
    <location>
        <begin position="370"/>
        <end position="450"/>
    </location>
</feature>
<protein>
    <recommendedName>
        <fullName evidence="4">Tape measure protein</fullName>
    </recommendedName>
</protein>
<reference evidence="2" key="1">
    <citation type="submission" date="2014-05" db="EMBL/GenBank/DDBJ databases">
        <title>Complete genome sequence of bacteriophage DFL12phi1, which infects Dinoroseobacter shibae.</title>
        <authorList>
            <person name="Ji J."/>
            <person name="Zhang R."/>
            <person name="Jiao N."/>
        </authorList>
    </citation>
    <scope>NUCLEOTIDE SEQUENCE [LARGE SCALE GENOMIC DNA]</scope>
</reference>
<keyword evidence="3" id="KW-1185">Reference proteome</keyword>
<feature type="compositionally biased region" description="Polar residues" evidence="1">
    <location>
        <begin position="408"/>
        <end position="427"/>
    </location>
</feature>
<feature type="region of interest" description="Disordered" evidence="1">
    <location>
        <begin position="1"/>
        <end position="149"/>
    </location>
</feature>
<accession>A0A023NGT6</accession>
<feature type="compositionally biased region" description="Polar residues" evidence="1">
    <location>
        <begin position="372"/>
        <end position="397"/>
    </location>
</feature>
<evidence type="ECO:0000256" key="1">
    <source>
        <dbReference type="SAM" id="MobiDB-lite"/>
    </source>
</evidence>